<dbReference type="AlphaFoldDB" id="A0A9D4E5P4"/>
<name>A0A9D4E5P4_DREPO</name>
<evidence type="ECO:0000313" key="1">
    <source>
        <dbReference type="EMBL" id="KAH3772781.1"/>
    </source>
</evidence>
<reference evidence="1" key="2">
    <citation type="submission" date="2020-11" db="EMBL/GenBank/DDBJ databases">
        <authorList>
            <person name="McCartney M.A."/>
            <person name="Auch B."/>
            <person name="Kono T."/>
            <person name="Mallez S."/>
            <person name="Becker A."/>
            <person name="Gohl D.M."/>
            <person name="Silverstein K.A.T."/>
            <person name="Koren S."/>
            <person name="Bechman K.B."/>
            <person name="Herman A."/>
            <person name="Abrahante J.E."/>
            <person name="Garbe J."/>
        </authorList>
    </citation>
    <scope>NUCLEOTIDE SEQUENCE</scope>
    <source>
        <strain evidence="1">Duluth1</strain>
        <tissue evidence="1">Whole animal</tissue>
    </source>
</reference>
<proteinExistence type="predicted"/>
<dbReference type="Proteomes" id="UP000828390">
    <property type="component" value="Unassembled WGS sequence"/>
</dbReference>
<evidence type="ECO:0000313" key="2">
    <source>
        <dbReference type="Proteomes" id="UP000828390"/>
    </source>
</evidence>
<sequence>MRHNPGEFSDLYKVKSRERVAMAQWIWCLSSDREVTGSIPTMGAFLRYVPKDTKYWFCPETDFNKPYVFDAIEQ</sequence>
<organism evidence="1 2">
    <name type="scientific">Dreissena polymorpha</name>
    <name type="common">Zebra mussel</name>
    <name type="synonym">Mytilus polymorpha</name>
    <dbReference type="NCBI Taxonomy" id="45954"/>
    <lineage>
        <taxon>Eukaryota</taxon>
        <taxon>Metazoa</taxon>
        <taxon>Spiralia</taxon>
        <taxon>Lophotrochozoa</taxon>
        <taxon>Mollusca</taxon>
        <taxon>Bivalvia</taxon>
        <taxon>Autobranchia</taxon>
        <taxon>Heteroconchia</taxon>
        <taxon>Euheterodonta</taxon>
        <taxon>Imparidentia</taxon>
        <taxon>Neoheterodontei</taxon>
        <taxon>Myida</taxon>
        <taxon>Dreissenoidea</taxon>
        <taxon>Dreissenidae</taxon>
        <taxon>Dreissena</taxon>
    </lineage>
</organism>
<comment type="caution">
    <text evidence="1">The sequence shown here is derived from an EMBL/GenBank/DDBJ whole genome shotgun (WGS) entry which is preliminary data.</text>
</comment>
<keyword evidence="2" id="KW-1185">Reference proteome</keyword>
<reference evidence="1" key="1">
    <citation type="journal article" date="2019" name="bioRxiv">
        <title>The Genome of the Zebra Mussel, Dreissena polymorpha: A Resource for Invasive Species Research.</title>
        <authorList>
            <person name="McCartney M.A."/>
            <person name="Auch B."/>
            <person name="Kono T."/>
            <person name="Mallez S."/>
            <person name="Zhang Y."/>
            <person name="Obille A."/>
            <person name="Becker A."/>
            <person name="Abrahante J.E."/>
            <person name="Garbe J."/>
            <person name="Badalamenti J.P."/>
            <person name="Herman A."/>
            <person name="Mangelson H."/>
            <person name="Liachko I."/>
            <person name="Sullivan S."/>
            <person name="Sone E.D."/>
            <person name="Koren S."/>
            <person name="Silverstein K.A.T."/>
            <person name="Beckman K.B."/>
            <person name="Gohl D.M."/>
        </authorList>
    </citation>
    <scope>NUCLEOTIDE SEQUENCE</scope>
    <source>
        <strain evidence="1">Duluth1</strain>
        <tissue evidence="1">Whole animal</tissue>
    </source>
</reference>
<accession>A0A9D4E5P4</accession>
<protein>
    <submittedName>
        <fullName evidence="1">Uncharacterized protein</fullName>
    </submittedName>
</protein>
<dbReference type="EMBL" id="JAIWYP010000009">
    <property type="protein sequence ID" value="KAH3772781.1"/>
    <property type="molecule type" value="Genomic_DNA"/>
</dbReference>
<gene>
    <name evidence="1" type="ORF">DPMN_174127</name>
</gene>